<keyword evidence="2" id="KW-1185">Reference proteome</keyword>
<accession>A0A2U9IVK1</accession>
<reference evidence="2" key="2">
    <citation type="submission" date="2020-03" db="EMBL/GenBank/DDBJ databases">
        <title>Complete Genome Sequences of Extremely Thermoacidophilic, Metal-Mobilizing Type-Strain Members of the Archaeal Family Sulfolobaceae: Acidianus brierleyi DSM-1651T, Acidianus sulfidivorans DSM-18786T, Metallosphaera hakonensis DSM-7519T, and Metallosphaera prunae DSM-10039T.</title>
        <authorList>
            <person name="Counts J.A."/>
            <person name="Kelly R.M."/>
        </authorList>
    </citation>
    <scope>NUCLEOTIDE SEQUENCE [LARGE SCALE GENOMIC DNA]</scope>
    <source>
        <strain evidence="2">HO1-1</strain>
    </source>
</reference>
<dbReference type="STRING" id="1293036.GCA_001315825_00567"/>
<name>A0A2U9IVK1_9CREN</name>
<gene>
    <name evidence="1" type="ORF">DFR87_10205</name>
</gene>
<organism evidence="1 2">
    <name type="scientific">Metallosphaera hakonensis JCM 8857 = DSM 7519</name>
    <dbReference type="NCBI Taxonomy" id="1293036"/>
    <lineage>
        <taxon>Archaea</taxon>
        <taxon>Thermoproteota</taxon>
        <taxon>Thermoprotei</taxon>
        <taxon>Sulfolobales</taxon>
        <taxon>Sulfolobaceae</taxon>
        <taxon>Metallosphaera</taxon>
    </lineage>
</organism>
<dbReference type="AlphaFoldDB" id="A0A2U9IVK1"/>
<reference evidence="1 2" key="1">
    <citation type="submission" date="2018-05" db="EMBL/GenBank/DDBJ databases">
        <title>Complete Genome Sequences of Extremely Thermoacidophilic, Metal-Mobilizing Type-Strain Members of the Archaeal Family Sulfolobaceae: Acidianus brierleyi DSM-1651T, Acidianus sulfidivorans DSM-18786T, Metallosphaera hakonensis DSM-7519T, and Metallosphaera prunae DSM-10039T.</title>
        <authorList>
            <person name="Counts J.A."/>
            <person name="Kelly R.M."/>
        </authorList>
    </citation>
    <scope>NUCLEOTIDE SEQUENCE [LARGE SCALE GENOMIC DNA]</scope>
    <source>
        <strain evidence="1 2">HO1-1</strain>
    </source>
</reference>
<sequence length="97" mass="10582">MKRPISGLRSSLKCEICEDRLALHTCSVCGRSVCDFHFNEGVCAVCEMSMCEVCGKNLSIGYCELCGSLVCDRCVGVSNGSRRICKKCIQGLSFSKK</sequence>
<evidence type="ECO:0000313" key="1">
    <source>
        <dbReference type="EMBL" id="AWR99992.1"/>
    </source>
</evidence>
<evidence type="ECO:0000313" key="2">
    <source>
        <dbReference type="Proteomes" id="UP000247586"/>
    </source>
</evidence>
<dbReference type="KEGG" id="mhk:DFR87_10205"/>
<evidence type="ECO:0008006" key="3">
    <source>
        <dbReference type="Google" id="ProtNLM"/>
    </source>
</evidence>
<reference evidence="2" key="3">
    <citation type="submission" date="2020-03" db="EMBL/GenBank/DDBJ databases">
        <title>Sequencing and Assembly of Multiple Reported Metal-Biooxidizing Members of the Extremely Thermoacidophilic Archaeal Family Sulfolobaceae.</title>
        <authorList>
            <person name="Counts J.A."/>
            <person name="Kelly R.M."/>
        </authorList>
    </citation>
    <scope>NUCLEOTIDE SEQUENCE [LARGE SCALE GENOMIC DNA]</scope>
    <source>
        <strain evidence="2">HO1-1</strain>
    </source>
</reference>
<dbReference type="Proteomes" id="UP000247586">
    <property type="component" value="Chromosome"/>
</dbReference>
<proteinExistence type="predicted"/>
<dbReference type="EMBL" id="CP029287">
    <property type="protein sequence ID" value="AWR99992.1"/>
    <property type="molecule type" value="Genomic_DNA"/>
</dbReference>
<protein>
    <recommendedName>
        <fullName evidence="3">B box-type domain-containing protein</fullName>
    </recommendedName>
</protein>